<dbReference type="STRING" id="8496.A0A151LZ86"/>
<gene>
    <name evidence="2" type="ORF">Y1Q_0007698</name>
</gene>
<organism evidence="2 3">
    <name type="scientific">Alligator mississippiensis</name>
    <name type="common">American alligator</name>
    <dbReference type="NCBI Taxonomy" id="8496"/>
    <lineage>
        <taxon>Eukaryota</taxon>
        <taxon>Metazoa</taxon>
        <taxon>Chordata</taxon>
        <taxon>Craniata</taxon>
        <taxon>Vertebrata</taxon>
        <taxon>Euteleostomi</taxon>
        <taxon>Archelosauria</taxon>
        <taxon>Archosauria</taxon>
        <taxon>Crocodylia</taxon>
        <taxon>Alligatoridae</taxon>
        <taxon>Alligatorinae</taxon>
        <taxon>Alligator</taxon>
    </lineage>
</organism>
<accession>A0A151LZ86</accession>
<keyword evidence="1" id="KW-0812">Transmembrane</keyword>
<keyword evidence="1" id="KW-0472">Membrane</keyword>
<protein>
    <submittedName>
        <fullName evidence="2">Uncharacterized protein</fullName>
    </submittedName>
</protein>
<evidence type="ECO:0000313" key="2">
    <source>
        <dbReference type="EMBL" id="KYO17564.1"/>
    </source>
</evidence>
<evidence type="ECO:0000313" key="3">
    <source>
        <dbReference type="Proteomes" id="UP000050525"/>
    </source>
</evidence>
<feature type="transmembrane region" description="Helical" evidence="1">
    <location>
        <begin position="419"/>
        <end position="437"/>
    </location>
</feature>
<comment type="caution">
    <text evidence="2">The sequence shown here is derived from an EMBL/GenBank/DDBJ whole genome shotgun (WGS) entry which is preliminary data.</text>
</comment>
<feature type="transmembrane region" description="Helical" evidence="1">
    <location>
        <begin position="670"/>
        <end position="691"/>
    </location>
</feature>
<dbReference type="InterPro" id="IPR038359">
    <property type="entry name" value="Connexin_N_sf"/>
</dbReference>
<feature type="transmembrane region" description="Helical" evidence="1">
    <location>
        <begin position="251"/>
        <end position="272"/>
    </location>
</feature>
<sequence length="793" mass="84231">MDDMAATPDAKMAVWPSGEANALLLEQAESSLANDDPLLPPANMAAGLNGPKMATKAPWGTSELAASSHRALHNMATGSSVSLSMAASTSWQAPNMTANPHRVVPNMATNAPVATPNMAINPLRGLPNMAANPSTAMLYRANGPSNMAPHHNMATHPYLAGHAPHIMVAGAHRALPAVDTSPSRAFLHMAAGHPLVYHNMAAHHPPAALNIAAPAPAPCQPDNMATALTPPPGAGPTLGSGLVGMQRWRPVAFGLIVGLVLGAEVAFVWALVALQLPPLGGPGLFTCYPGAPNCPPVLACALAGRPDKLLALSTLVESDTSAEMSVVVESVVEFLHPVLHVLQGTRGPPSVRHWYLLLGLRLMAMFFARGAWRTLRHDLACAWTAAVPNEQEEQAEALRRFCKVVCYNRHFHNAITPTWGLSFLLALIPITIIRSLYPTDGEERDREGRHHRREVSNMAASHSCREGSNMAAERHLGEHSNMADRSCGHEDCNMAARHGCSQGSNMAAGSCCIEGSKMAAGQCLKEVSNMAWNEGYNTAASGCCSTGSKMATEGAPSDVPNVARMHFLQDPNMAARRRLPDKSNMVAKCCLGNSCGTAANMATGEDGNVMYVWLSEEESKMATRHWWGKGTNMATMPVEDTNMATTMVPTAKMAAPATAHAHHKTRLPSWLAAILAACTGALVASETWLLWDLIAQQLPTVAGPAFWCHPQFQACPAALPCALMGYADKRLAIGILALSACVNILVAAGYGIHWLGQACCCGRQVARRGGARVQEVELREKRRESEGGRAVSC</sequence>
<keyword evidence="3" id="KW-1185">Reference proteome</keyword>
<proteinExistence type="predicted"/>
<dbReference type="AlphaFoldDB" id="A0A151LZ86"/>
<keyword evidence="1" id="KW-1133">Transmembrane helix</keyword>
<evidence type="ECO:0000256" key="1">
    <source>
        <dbReference type="SAM" id="Phobius"/>
    </source>
</evidence>
<dbReference type="Proteomes" id="UP000050525">
    <property type="component" value="Unassembled WGS sequence"/>
</dbReference>
<name>A0A151LZ86_ALLMI</name>
<feature type="transmembrane region" description="Helical" evidence="1">
    <location>
        <begin position="731"/>
        <end position="755"/>
    </location>
</feature>
<reference evidence="2 3" key="1">
    <citation type="journal article" date="2012" name="Genome Biol.">
        <title>Sequencing three crocodilian genomes to illuminate the evolution of archosaurs and amniotes.</title>
        <authorList>
            <person name="St John J.A."/>
            <person name="Braun E.L."/>
            <person name="Isberg S.R."/>
            <person name="Miles L.G."/>
            <person name="Chong A.Y."/>
            <person name="Gongora J."/>
            <person name="Dalzell P."/>
            <person name="Moran C."/>
            <person name="Bed'hom B."/>
            <person name="Abzhanov A."/>
            <person name="Burgess S.C."/>
            <person name="Cooksey A.M."/>
            <person name="Castoe T.A."/>
            <person name="Crawford N.G."/>
            <person name="Densmore L.D."/>
            <person name="Drew J.C."/>
            <person name="Edwards S.V."/>
            <person name="Faircloth B.C."/>
            <person name="Fujita M.K."/>
            <person name="Greenwold M.J."/>
            <person name="Hoffmann F.G."/>
            <person name="Howard J.M."/>
            <person name="Iguchi T."/>
            <person name="Janes D.E."/>
            <person name="Khan S.Y."/>
            <person name="Kohno S."/>
            <person name="de Koning A.J."/>
            <person name="Lance S.L."/>
            <person name="McCarthy F.M."/>
            <person name="McCormack J.E."/>
            <person name="Merchant M.E."/>
            <person name="Peterson D.G."/>
            <person name="Pollock D.D."/>
            <person name="Pourmand N."/>
            <person name="Raney B.J."/>
            <person name="Roessler K.A."/>
            <person name="Sanford J.R."/>
            <person name="Sawyer R.H."/>
            <person name="Schmidt C.J."/>
            <person name="Triplett E.W."/>
            <person name="Tuberville T.D."/>
            <person name="Venegas-Anaya M."/>
            <person name="Howard J.T."/>
            <person name="Jarvis E.D."/>
            <person name="Guillette L.J.Jr."/>
            <person name="Glenn T.C."/>
            <person name="Green R.E."/>
            <person name="Ray D.A."/>
        </authorList>
    </citation>
    <scope>NUCLEOTIDE SEQUENCE [LARGE SCALE GENOMIC DNA]</scope>
    <source>
        <strain evidence="2">KSC_2009_1</strain>
    </source>
</reference>
<dbReference type="EMBL" id="AKHW03006989">
    <property type="protein sequence ID" value="KYO17564.1"/>
    <property type="molecule type" value="Genomic_DNA"/>
</dbReference>
<dbReference type="Gene3D" id="1.20.1440.80">
    <property type="entry name" value="Gap junction channel protein cysteine-rich domain"/>
    <property type="match status" value="1"/>
</dbReference>